<dbReference type="WBParaSite" id="Csp11.Scaffold582.g4698.t2">
    <property type="protein sequence ID" value="Csp11.Scaffold582.g4698.t2"/>
    <property type="gene ID" value="Csp11.Scaffold582.g4698"/>
</dbReference>
<feature type="compositionally biased region" description="Polar residues" evidence="2">
    <location>
        <begin position="245"/>
        <end position="254"/>
    </location>
</feature>
<accession>A0A1I7TCZ1</accession>
<feature type="compositionally biased region" description="Polar residues" evidence="2">
    <location>
        <begin position="478"/>
        <end position="489"/>
    </location>
</feature>
<reference evidence="4" key="1">
    <citation type="submission" date="2016-11" db="UniProtKB">
        <authorList>
            <consortium name="WormBaseParasite"/>
        </authorList>
    </citation>
    <scope>IDENTIFICATION</scope>
</reference>
<evidence type="ECO:0000256" key="2">
    <source>
        <dbReference type="SAM" id="MobiDB-lite"/>
    </source>
</evidence>
<evidence type="ECO:0000256" key="1">
    <source>
        <dbReference type="SAM" id="Coils"/>
    </source>
</evidence>
<feature type="coiled-coil region" evidence="1">
    <location>
        <begin position="352"/>
        <end position="407"/>
    </location>
</feature>
<dbReference type="Proteomes" id="UP000095282">
    <property type="component" value="Unplaced"/>
</dbReference>
<organism evidence="3 4">
    <name type="scientific">Caenorhabditis tropicalis</name>
    <dbReference type="NCBI Taxonomy" id="1561998"/>
    <lineage>
        <taxon>Eukaryota</taxon>
        <taxon>Metazoa</taxon>
        <taxon>Ecdysozoa</taxon>
        <taxon>Nematoda</taxon>
        <taxon>Chromadorea</taxon>
        <taxon>Rhabditida</taxon>
        <taxon>Rhabditina</taxon>
        <taxon>Rhabditomorpha</taxon>
        <taxon>Rhabditoidea</taxon>
        <taxon>Rhabditidae</taxon>
        <taxon>Peloderinae</taxon>
        <taxon>Caenorhabditis</taxon>
    </lineage>
</organism>
<feature type="compositionally biased region" description="Polar residues" evidence="2">
    <location>
        <begin position="117"/>
        <end position="140"/>
    </location>
</feature>
<feature type="compositionally biased region" description="Polar residues" evidence="2">
    <location>
        <begin position="10"/>
        <end position="24"/>
    </location>
</feature>
<dbReference type="STRING" id="1561998.A0A1I7TCZ1"/>
<sequence length="641" mass="71616">MVDRDVRYSRSPTRNPSIQRSTSFGGAKLHFSYTGNETKTSSRGNSSHLKLPEVSSSHLPRQSSVDYSRYSSSQSSAPFSPEIPKSSTFTPEIPRRTTFTPEIPRRTTFSPEIPRRSTYSSYDRQPNVESISPSIYQPNTSPMIAQRETSLYGDASSARSFIPTSHVPLATPNALLPSSSSHSSTRSLVAPPATTNPHTRIYEKSAFSAYSSYDPNIKVLPADTSPIAPPSFSPPSALVEKQYSRKSPSPTRIRQPTDFVPDPRSRRQTTVIGILAVPSSPFLAGNQPEYRAVSYFPGPPVAQIISGSKPHSVGAQMQNSQTGNSRRNLTIGYSLNQAREIEKAQEIIKASVKVEEAKKRAELEARRRIEEEARRAEQKRIEEAIQLEKLERVREASRLEAERLALEAVMKAHQPPDEDEDVNKFIKNLEERIRDSRDSKNLNGALVGRQLNQNLAKSAESLTNAPTEVDENVEGRPSNDQVSTQSAADNSELAVLFERLKNMTTDENQNRRKYAENYYDPEDDDSELNSLNSFLSTVTEEDPDMLSVNNHSSTSDLQPSSLQPCVISYIHNMVDGILLSLNKADFANADTHKMPLLYDQDLYSSNADYNYKEISETARQFFTPQSSPVEETKTDFYKDSL</sequence>
<evidence type="ECO:0000313" key="4">
    <source>
        <dbReference type="WBParaSite" id="Csp11.Scaffold582.g4698.t2"/>
    </source>
</evidence>
<feature type="region of interest" description="Disordered" evidence="2">
    <location>
        <begin position="228"/>
        <end position="266"/>
    </location>
</feature>
<feature type="compositionally biased region" description="Low complexity" evidence="2">
    <location>
        <begin position="61"/>
        <end position="76"/>
    </location>
</feature>
<evidence type="ECO:0000313" key="3">
    <source>
        <dbReference type="Proteomes" id="UP000095282"/>
    </source>
</evidence>
<feature type="compositionally biased region" description="Low complexity" evidence="2">
    <location>
        <begin position="178"/>
        <end position="187"/>
    </location>
</feature>
<protein>
    <submittedName>
        <fullName evidence="4">WH2 domain-containing protein</fullName>
    </submittedName>
</protein>
<keyword evidence="3" id="KW-1185">Reference proteome</keyword>
<keyword evidence="1" id="KW-0175">Coiled coil</keyword>
<proteinExistence type="predicted"/>
<name>A0A1I7TCZ1_9PELO</name>
<feature type="region of interest" description="Disordered" evidence="2">
    <location>
        <begin position="462"/>
        <end position="489"/>
    </location>
</feature>
<feature type="region of interest" description="Disordered" evidence="2">
    <location>
        <begin position="176"/>
        <end position="197"/>
    </location>
</feature>
<feature type="compositionally biased region" description="Polar residues" evidence="2">
    <location>
        <begin position="33"/>
        <end position="60"/>
    </location>
</feature>
<feature type="region of interest" description="Disordered" evidence="2">
    <location>
        <begin position="1"/>
        <end position="140"/>
    </location>
</feature>
<dbReference type="AlphaFoldDB" id="A0A1I7TCZ1"/>